<dbReference type="PRINTS" id="PR02108">
    <property type="entry name" value="MRGPCRFAMILY"/>
</dbReference>
<evidence type="ECO:0000256" key="2">
    <source>
        <dbReference type="ARBA" id="ARBA00022692"/>
    </source>
</evidence>
<proteinExistence type="inferred from homology"/>
<dbReference type="PANTHER" id="PTHR11334">
    <property type="entry name" value="MAS-RELATED G-PROTEIN COUPLED RECEPTOR"/>
    <property type="match status" value="1"/>
</dbReference>
<feature type="transmembrane region" description="Helical" evidence="9">
    <location>
        <begin position="73"/>
        <end position="96"/>
    </location>
</feature>
<keyword evidence="6 8" id="KW-0675">Receptor</keyword>
<dbReference type="GO" id="GO:0004930">
    <property type="term" value="F:G protein-coupled receptor activity"/>
    <property type="evidence" value="ECO:0007669"/>
    <property type="project" value="UniProtKB-KW"/>
</dbReference>
<dbReference type="RefSeq" id="XP_013808889.2">
    <property type="nucleotide sequence ID" value="XM_013953435.2"/>
</dbReference>
<reference evidence="12" key="1">
    <citation type="submission" date="2025-08" db="UniProtKB">
        <authorList>
            <consortium name="RefSeq"/>
        </authorList>
    </citation>
    <scope>IDENTIFICATION</scope>
    <source>
        <tissue evidence="12">Blood</tissue>
    </source>
</reference>
<evidence type="ECO:0000313" key="11">
    <source>
        <dbReference type="Proteomes" id="UP001652627"/>
    </source>
</evidence>
<dbReference type="InterPro" id="IPR000276">
    <property type="entry name" value="GPCR_Rhodpsn"/>
</dbReference>
<evidence type="ECO:0000313" key="12">
    <source>
        <dbReference type="RefSeq" id="XP_013808889.2"/>
    </source>
</evidence>
<dbReference type="Proteomes" id="UP001652627">
    <property type="component" value="Chromosome 4"/>
</dbReference>
<dbReference type="Pfam" id="PF00001">
    <property type="entry name" value="7tm_1"/>
    <property type="match status" value="1"/>
</dbReference>
<dbReference type="OrthoDB" id="9896011at2759"/>
<protein>
    <submittedName>
        <fullName evidence="12">Mas-related G-protein coupled receptor member H-like</fullName>
    </submittedName>
</protein>
<dbReference type="PRINTS" id="PR00237">
    <property type="entry name" value="GPCRRHODOPSN"/>
</dbReference>
<name>A0A8B7JDT6_9AVES</name>
<dbReference type="GeneID" id="106493393"/>
<keyword evidence="3 9" id="KW-1133">Transmembrane helix</keyword>
<evidence type="ECO:0000256" key="5">
    <source>
        <dbReference type="ARBA" id="ARBA00023136"/>
    </source>
</evidence>
<dbReference type="AlphaFoldDB" id="A0A8B7JDT6"/>
<comment type="subcellular location">
    <subcellularLocation>
        <location evidence="1">Membrane</location>
        <topology evidence="1">Multi-pass membrane protein</topology>
    </subcellularLocation>
</comment>
<dbReference type="PROSITE" id="PS00237">
    <property type="entry name" value="G_PROTEIN_RECEP_F1_1"/>
    <property type="match status" value="1"/>
</dbReference>
<accession>A0A8B7JDT6</accession>
<dbReference type="InterPro" id="IPR017452">
    <property type="entry name" value="GPCR_Rhodpsn_7TM"/>
</dbReference>
<sequence length="330" mass="36915">MVDTNTTALSLSYTATGYTDFMENTEILCSVRHSGLMIFAGVCMGISLCGLVGNGMVVWFLGFHMKKSPFTVYILNLAVADFSVLLLSFLIILVNLYLKAICSHLQNYILVFYLFFLAGALLYYFFYLTSLGLLTAMSMERCISVLFPIWYRCYRPKHLSGIVCCVHWATSVLFTSLMSLTCSCLQELTCQNAFKGIATAVSTIFSSLVLVSNLILLIKLRYGSQRRHPGRLFVAILLNILFFFAFGFPYSVEIILRVAYSKELFPENLSFLLASLNSSINPVIYFLVGSCRQRRLQGSVKVAFRRVFAEKATCEEGSQGPSDTAVETTV</sequence>
<feature type="transmembrane region" description="Helical" evidence="9">
    <location>
        <begin position="36"/>
        <end position="61"/>
    </location>
</feature>
<evidence type="ECO:0000256" key="1">
    <source>
        <dbReference type="ARBA" id="ARBA00004141"/>
    </source>
</evidence>
<feature type="domain" description="G-protein coupled receptors family 1 profile" evidence="10">
    <location>
        <begin position="53"/>
        <end position="285"/>
    </location>
</feature>
<evidence type="ECO:0000256" key="9">
    <source>
        <dbReference type="SAM" id="Phobius"/>
    </source>
</evidence>
<gene>
    <name evidence="12" type="primary">LOC106493393</name>
</gene>
<dbReference type="PANTHER" id="PTHR11334:SF68">
    <property type="entry name" value="G-PROTEIN COUPLED RECEPTORS FAMILY 1 PROFILE DOMAIN-CONTAINING PROTEIN-RELATED"/>
    <property type="match status" value="1"/>
</dbReference>
<dbReference type="KEGG" id="aam:106493393"/>
<keyword evidence="7 8" id="KW-0807">Transducer</keyword>
<evidence type="ECO:0000256" key="8">
    <source>
        <dbReference type="RuleBase" id="RU000688"/>
    </source>
</evidence>
<keyword evidence="11" id="KW-1185">Reference proteome</keyword>
<feature type="transmembrane region" description="Helical" evidence="9">
    <location>
        <begin position="108"/>
        <end position="126"/>
    </location>
</feature>
<evidence type="ECO:0000256" key="4">
    <source>
        <dbReference type="ARBA" id="ARBA00023040"/>
    </source>
</evidence>
<feature type="transmembrane region" description="Helical" evidence="9">
    <location>
        <begin position="197"/>
        <end position="218"/>
    </location>
</feature>
<keyword evidence="2 8" id="KW-0812">Transmembrane</keyword>
<feature type="transmembrane region" description="Helical" evidence="9">
    <location>
        <begin position="158"/>
        <end position="177"/>
    </location>
</feature>
<keyword evidence="4 8" id="KW-0297">G-protein coupled receptor</keyword>
<dbReference type="InterPro" id="IPR026234">
    <property type="entry name" value="MRGPCRFAMILY"/>
</dbReference>
<evidence type="ECO:0000259" key="10">
    <source>
        <dbReference type="PROSITE" id="PS50262"/>
    </source>
</evidence>
<dbReference type="GO" id="GO:0005886">
    <property type="term" value="C:plasma membrane"/>
    <property type="evidence" value="ECO:0007669"/>
    <property type="project" value="UniProtKB-SubCell"/>
</dbReference>
<evidence type="ECO:0000256" key="6">
    <source>
        <dbReference type="ARBA" id="ARBA00023170"/>
    </source>
</evidence>
<keyword evidence="5 9" id="KW-0472">Membrane</keyword>
<dbReference type="PROSITE" id="PS50262">
    <property type="entry name" value="G_PROTEIN_RECEP_F1_2"/>
    <property type="match status" value="1"/>
</dbReference>
<feature type="transmembrane region" description="Helical" evidence="9">
    <location>
        <begin position="230"/>
        <end position="249"/>
    </location>
</feature>
<comment type="similarity">
    <text evidence="8">Belongs to the G-protein coupled receptor 1 family.</text>
</comment>
<dbReference type="SUPFAM" id="SSF81321">
    <property type="entry name" value="Family A G protein-coupled receptor-like"/>
    <property type="match status" value="1"/>
</dbReference>
<dbReference type="Gene3D" id="1.20.1070.10">
    <property type="entry name" value="Rhodopsin 7-helix transmembrane proteins"/>
    <property type="match status" value="1"/>
</dbReference>
<feature type="transmembrane region" description="Helical" evidence="9">
    <location>
        <begin position="269"/>
        <end position="288"/>
    </location>
</feature>
<organism evidence="11 12">
    <name type="scientific">Apteryx mantelli</name>
    <name type="common">North Island brown kiwi</name>
    <dbReference type="NCBI Taxonomy" id="2696672"/>
    <lineage>
        <taxon>Eukaryota</taxon>
        <taxon>Metazoa</taxon>
        <taxon>Chordata</taxon>
        <taxon>Craniata</taxon>
        <taxon>Vertebrata</taxon>
        <taxon>Euteleostomi</taxon>
        <taxon>Archelosauria</taxon>
        <taxon>Archosauria</taxon>
        <taxon>Dinosauria</taxon>
        <taxon>Saurischia</taxon>
        <taxon>Theropoda</taxon>
        <taxon>Coelurosauria</taxon>
        <taxon>Aves</taxon>
        <taxon>Palaeognathae</taxon>
        <taxon>Apterygiformes</taxon>
        <taxon>Apterygidae</taxon>
        <taxon>Apteryx</taxon>
    </lineage>
</organism>
<evidence type="ECO:0000256" key="3">
    <source>
        <dbReference type="ARBA" id="ARBA00022989"/>
    </source>
</evidence>
<evidence type="ECO:0000256" key="7">
    <source>
        <dbReference type="ARBA" id="ARBA00023224"/>
    </source>
</evidence>